<name>A0A2P2P7B6_RHIMU</name>
<protein>
    <submittedName>
        <fullName evidence="1">Uncharacterized protein</fullName>
    </submittedName>
</protein>
<accession>A0A2P2P7B6</accession>
<evidence type="ECO:0000313" key="1">
    <source>
        <dbReference type="EMBL" id="MBX50635.1"/>
    </source>
</evidence>
<dbReference type="AlphaFoldDB" id="A0A2P2P7B6"/>
<dbReference type="EMBL" id="GGEC01070151">
    <property type="protein sequence ID" value="MBX50635.1"/>
    <property type="molecule type" value="Transcribed_RNA"/>
</dbReference>
<sequence length="19" mass="2053">MVLSSKASMREGIASRSSR</sequence>
<organism evidence="1">
    <name type="scientific">Rhizophora mucronata</name>
    <name type="common">Asiatic mangrove</name>
    <dbReference type="NCBI Taxonomy" id="61149"/>
    <lineage>
        <taxon>Eukaryota</taxon>
        <taxon>Viridiplantae</taxon>
        <taxon>Streptophyta</taxon>
        <taxon>Embryophyta</taxon>
        <taxon>Tracheophyta</taxon>
        <taxon>Spermatophyta</taxon>
        <taxon>Magnoliopsida</taxon>
        <taxon>eudicotyledons</taxon>
        <taxon>Gunneridae</taxon>
        <taxon>Pentapetalae</taxon>
        <taxon>rosids</taxon>
        <taxon>fabids</taxon>
        <taxon>Malpighiales</taxon>
        <taxon>Rhizophoraceae</taxon>
        <taxon>Rhizophora</taxon>
    </lineage>
</organism>
<proteinExistence type="predicted"/>
<reference evidence="1" key="1">
    <citation type="submission" date="2018-02" db="EMBL/GenBank/DDBJ databases">
        <title>Rhizophora mucronata_Transcriptome.</title>
        <authorList>
            <person name="Meera S.P."/>
            <person name="Sreeshan A."/>
            <person name="Augustine A."/>
        </authorList>
    </citation>
    <scope>NUCLEOTIDE SEQUENCE</scope>
    <source>
        <tissue evidence="1">Leaf</tissue>
    </source>
</reference>